<proteinExistence type="predicted"/>
<dbReference type="EMBL" id="JAESVB010000005">
    <property type="protein sequence ID" value="MCB8876307.1"/>
    <property type="molecule type" value="Genomic_DNA"/>
</dbReference>
<dbReference type="SUPFAM" id="SSF50475">
    <property type="entry name" value="FMN-binding split barrel"/>
    <property type="match status" value="1"/>
</dbReference>
<dbReference type="InterPro" id="IPR012349">
    <property type="entry name" value="Split_barrel_FMN-bd"/>
</dbReference>
<dbReference type="InterPro" id="IPR024747">
    <property type="entry name" value="Pyridox_Oxase-rel"/>
</dbReference>
<dbReference type="PANTHER" id="PTHR34071:SF2">
    <property type="entry name" value="FLAVIN-NUCLEOTIDE-BINDING PROTEIN"/>
    <property type="match status" value="1"/>
</dbReference>
<accession>A0A963YSN8</accession>
<dbReference type="Pfam" id="PF12900">
    <property type="entry name" value="Pyridox_ox_2"/>
    <property type="match status" value="1"/>
</dbReference>
<evidence type="ECO:0000256" key="1">
    <source>
        <dbReference type="SAM" id="MobiDB-lite"/>
    </source>
</evidence>
<feature type="region of interest" description="Disordered" evidence="1">
    <location>
        <begin position="1"/>
        <end position="24"/>
    </location>
</feature>
<dbReference type="AlphaFoldDB" id="A0A963YSN8"/>
<sequence>MPDSTADASFPVTERNRVRRSPKRGSYDKEAAYAVLDAAPLCHVGYVIDGAPYVTPTIHWRVGNRIYWHGSSASRFLRASEDRPVCLTVSLMDGYVLARSAFNHSVNYRSVMAFGTAHLIEDADEAADALRHFTDGLFPGRWDSLRPMTAQELKATSVLWMEIEDAAVKVRAAPPGDGDESDVPVWAGVIPMQTTLGAAQPAPELPANCELPAPLADLIASGRLR</sequence>
<comment type="caution">
    <text evidence="2">The sequence shown here is derived from an EMBL/GenBank/DDBJ whole genome shotgun (WGS) entry which is preliminary data.</text>
</comment>
<reference evidence="2" key="1">
    <citation type="journal article" date="2021" name="Microorganisms">
        <title>Acidisoma silvae sp. nov. and Acidisomacellulosilytica sp. nov., Two Acidophilic Bacteria Isolated from Decaying Wood, Hydrolyzing Cellulose and Producing Poly-3-hydroxybutyrate.</title>
        <authorList>
            <person name="Mieszkin S."/>
            <person name="Pouder E."/>
            <person name="Uroz S."/>
            <person name="Simon-Colin C."/>
            <person name="Alain K."/>
        </authorList>
    </citation>
    <scope>NUCLEOTIDE SEQUENCE</scope>
    <source>
        <strain evidence="2">HW T2.11</strain>
    </source>
</reference>
<dbReference type="Proteomes" id="UP000708298">
    <property type="component" value="Unassembled WGS sequence"/>
</dbReference>
<dbReference type="Gene3D" id="2.30.110.10">
    <property type="entry name" value="Electron Transport, Fmn-binding Protein, Chain A"/>
    <property type="match status" value="1"/>
</dbReference>
<gene>
    <name evidence="2" type="ORF">ASILVAE211_14030</name>
</gene>
<name>A0A963YSN8_9PROT</name>
<evidence type="ECO:0000313" key="3">
    <source>
        <dbReference type="Proteomes" id="UP000708298"/>
    </source>
</evidence>
<dbReference type="RefSeq" id="WP_227321957.1">
    <property type="nucleotide sequence ID" value="NZ_JAESVB010000005.1"/>
</dbReference>
<dbReference type="PANTHER" id="PTHR34071">
    <property type="entry name" value="5-NITROIMIDAZOLE ANTIBIOTICS RESISTANCE PROTEIN, NIMA-FAMILY-RELATED PROTEIN-RELATED"/>
    <property type="match status" value="1"/>
</dbReference>
<evidence type="ECO:0000313" key="2">
    <source>
        <dbReference type="EMBL" id="MCB8876307.1"/>
    </source>
</evidence>
<protein>
    <submittedName>
        <fullName evidence="2">Pyridoxamine 5'-phosphate oxidase family protein</fullName>
    </submittedName>
</protein>
<keyword evidence="3" id="KW-1185">Reference proteome</keyword>
<reference evidence="2" key="2">
    <citation type="submission" date="2021-01" db="EMBL/GenBank/DDBJ databases">
        <authorList>
            <person name="Mieszkin S."/>
            <person name="Pouder E."/>
            <person name="Alain K."/>
        </authorList>
    </citation>
    <scope>NUCLEOTIDE SEQUENCE</scope>
    <source>
        <strain evidence="2">HW T2.11</strain>
    </source>
</reference>
<organism evidence="2 3">
    <name type="scientific">Acidisoma silvae</name>
    <dbReference type="NCBI Taxonomy" id="2802396"/>
    <lineage>
        <taxon>Bacteria</taxon>
        <taxon>Pseudomonadati</taxon>
        <taxon>Pseudomonadota</taxon>
        <taxon>Alphaproteobacteria</taxon>
        <taxon>Acetobacterales</taxon>
        <taxon>Acidocellaceae</taxon>
        <taxon>Acidisoma</taxon>
    </lineage>
</organism>